<evidence type="ECO:0000313" key="2">
    <source>
        <dbReference type="EMBL" id="MUH37817.1"/>
    </source>
</evidence>
<feature type="transmembrane region" description="Helical" evidence="1">
    <location>
        <begin position="144"/>
        <end position="164"/>
    </location>
</feature>
<dbReference type="AlphaFoldDB" id="A0A7X2ZWQ9"/>
<comment type="caution">
    <text evidence="2">The sequence shown here is derived from an EMBL/GenBank/DDBJ whole genome shotgun (WGS) entry which is preliminary data.</text>
</comment>
<dbReference type="OrthoDB" id="2955631at2"/>
<reference evidence="2 3" key="1">
    <citation type="journal article" date="2019" name="Mar. Drugs">
        <title>Comparative Genomics and CAZyme Genome Repertoires of Marine Zobellia amurskyensis KMM 3526(T) and Zobellia laminariae KMM 3676(T).</title>
        <authorList>
            <person name="Chernysheva N."/>
            <person name="Bystritskaya E."/>
            <person name="Stenkova A."/>
            <person name="Golovkin I."/>
            <person name="Nedashkovskaya O."/>
            <person name="Isaeva M."/>
        </authorList>
    </citation>
    <scope>NUCLEOTIDE SEQUENCE [LARGE SCALE GENOMIC DNA]</scope>
    <source>
        <strain evidence="2 3">KMM 3526</strain>
    </source>
</reference>
<protein>
    <submittedName>
        <fullName evidence="2">DUF2254 domain-containing protein</fullName>
    </submittedName>
</protein>
<evidence type="ECO:0000256" key="1">
    <source>
        <dbReference type="SAM" id="Phobius"/>
    </source>
</evidence>
<feature type="transmembrane region" description="Helical" evidence="1">
    <location>
        <begin position="113"/>
        <end position="132"/>
    </location>
</feature>
<proteinExistence type="predicted"/>
<feature type="transmembrane region" description="Helical" evidence="1">
    <location>
        <begin position="20"/>
        <end position="40"/>
    </location>
</feature>
<dbReference type="Pfam" id="PF10011">
    <property type="entry name" value="DUF2254"/>
    <property type="match status" value="1"/>
</dbReference>
<dbReference type="Proteomes" id="UP000540519">
    <property type="component" value="Unassembled WGS sequence"/>
</dbReference>
<evidence type="ECO:0000313" key="3">
    <source>
        <dbReference type="Proteomes" id="UP000540519"/>
    </source>
</evidence>
<keyword evidence="3" id="KW-1185">Reference proteome</keyword>
<dbReference type="EMBL" id="RCNR01000053">
    <property type="protein sequence ID" value="MUH37817.1"/>
    <property type="molecule type" value="Genomic_DNA"/>
</dbReference>
<gene>
    <name evidence="2" type="ORF">D9O36_18345</name>
</gene>
<name>A0A7X2ZWQ9_9FLAO</name>
<keyword evidence="1" id="KW-1133">Transmembrane helix</keyword>
<sequence length="432" mass="48780">MKKIIKFLQKTYREVLRSIAFYPVLISILCVILAMLALTLENWKITQSIKDNIPYLFIQDYETARSILSVFIGGIISLTVFSFSMVMVVLSQASSNFSPRLLPGLISNSKHQFILGTYVGTLLYCIIILTSLGARGIEANTMGLSTMLAAILCVLCIGLFVYFIHSISGAIQIHNIIDKIFDKCNGYAEHELTNSQVSKIALQYIDTSEWIVLNSKKTGYFRGFDSRLLEKSIEKQENQIEIIPYLNKHLWEGMPILRIRETVSNDELENLMFCIDISSDRHENDKGVGGMIKLMEIAVKAMSPGINDPGTAIDAIAKLGRLLRKYLQFPHITSQPVENGKCILIKHNITASELMRIIIQPIRLYAKQDSAVMHELIGALQFITKGPNISDENRSVVFTELECLKEDIKNHIGNETDKDHLLKLYEKGIIEF</sequence>
<organism evidence="2 3">
    <name type="scientific">Zobellia amurskyensis</name>
    <dbReference type="NCBI Taxonomy" id="248905"/>
    <lineage>
        <taxon>Bacteria</taxon>
        <taxon>Pseudomonadati</taxon>
        <taxon>Bacteroidota</taxon>
        <taxon>Flavobacteriia</taxon>
        <taxon>Flavobacteriales</taxon>
        <taxon>Flavobacteriaceae</taxon>
        <taxon>Zobellia</taxon>
    </lineage>
</organism>
<dbReference type="RefSeq" id="WP_155601015.1">
    <property type="nucleotide sequence ID" value="NZ_RCNR01000053.1"/>
</dbReference>
<keyword evidence="1" id="KW-0812">Transmembrane</keyword>
<accession>A0A7X2ZWQ9</accession>
<feature type="transmembrane region" description="Helical" evidence="1">
    <location>
        <begin position="67"/>
        <end position="93"/>
    </location>
</feature>
<keyword evidence="1" id="KW-0472">Membrane</keyword>
<dbReference type="InterPro" id="IPR018723">
    <property type="entry name" value="DUF2254_membrane"/>
</dbReference>